<feature type="domain" description="LRAT" evidence="1">
    <location>
        <begin position="85"/>
        <end position="145"/>
    </location>
</feature>
<evidence type="ECO:0000259" key="1">
    <source>
        <dbReference type="Pfam" id="PF04970"/>
    </source>
</evidence>
<keyword evidence="3" id="KW-1185">Reference proteome</keyword>
<dbReference type="Pfam" id="PF04970">
    <property type="entry name" value="LRAT"/>
    <property type="match status" value="1"/>
</dbReference>
<comment type="caution">
    <text evidence="2">The sequence shown here is derived from an EMBL/GenBank/DDBJ whole genome shotgun (WGS) entry which is preliminary data.</text>
</comment>
<name>K6YYG2_9ALTE</name>
<accession>K6YYG2</accession>
<dbReference type="STRING" id="1121922.GCA_000428905_03092"/>
<evidence type="ECO:0000313" key="2">
    <source>
        <dbReference type="EMBL" id="GAC29006.1"/>
    </source>
</evidence>
<dbReference type="OrthoDB" id="9812095at2"/>
<proteinExistence type="predicted"/>
<evidence type="ECO:0000313" key="3">
    <source>
        <dbReference type="Proteomes" id="UP000006251"/>
    </source>
</evidence>
<dbReference type="InterPro" id="IPR007053">
    <property type="entry name" value="LRAT_dom"/>
</dbReference>
<sequence length="176" mass="19701">MPAPLLWLGAACLGLYASNKATDAYLRSTNSVRKLPGESSKRIVPRNGAIVTCGIYGVLDHTGVWVNGNIFELSGKGLIRSVSPDRFLDNRSGKKIYVACDENFRSLAAEEVAQRCIDNLYGLREYHLIDNNCHQFVLEMLTGEKSQITSFNELNEVLYALFLTNINWHEANVSFR</sequence>
<reference evidence="3" key="1">
    <citation type="journal article" date="2014" name="Environ. Microbiol.">
        <title>Comparative genomics of the marine bacterial genus Glaciecola reveals the high degree of genomic diversity and genomic characteristic for cold adaptation.</title>
        <authorList>
            <person name="Qin Q.L."/>
            <person name="Xie B.B."/>
            <person name="Yu Y."/>
            <person name="Shu Y.L."/>
            <person name="Rong J.C."/>
            <person name="Zhang Y.J."/>
            <person name="Zhao D.L."/>
            <person name="Chen X.L."/>
            <person name="Zhang X.Y."/>
            <person name="Chen B."/>
            <person name="Zhou B.C."/>
            <person name="Zhang Y.Z."/>
        </authorList>
    </citation>
    <scope>NUCLEOTIDE SEQUENCE [LARGE SCALE GENOMIC DNA]</scope>
    <source>
        <strain evidence="3">ACAM 615</strain>
    </source>
</reference>
<gene>
    <name evidence="2" type="ORF">GPAL_2145</name>
</gene>
<protein>
    <recommendedName>
        <fullName evidence="1">LRAT domain-containing protein</fullName>
    </recommendedName>
</protein>
<dbReference type="AlphaFoldDB" id="K6YYG2"/>
<dbReference type="EMBL" id="BAEQ01000038">
    <property type="protein sequence ID" value="GAC29006.1"/>
    <property type="molecule type" value="Genomic_DNA"/>
</dbReference>
<dbReference type="RefSeq" id="WP_006011502.1">
    <property type="nucleotide sequence ID" value="NZ_AUAV01000017.1"/>
</dbReference>
<dbReference type="Gene3D" id="3.90.1720.10">
    <property type="entry name" value="endopeptidase domain like (from Nostoc punctiforme)"/>
    <property type="match status" value="1"/>
</dbReference>
<organism evidence="2 3">
    <name type="scientific">Brumicola pallidula DSM 14239 = ACAM 615</name>
    <dbReference type="NCBI Taxonomy" id="1121922"/>
    <lineage>
        <taxon>Bacteria</taxon>
        <taxon>Pseudomonadati</taxon>
        <taxon>Pseudomonadota</taxon>
        <taxon>Gammaproteobacteria</taxon>
        <taxon>Alteromonadales</taxon>
        <taxon>Alteromonadaceae</taxon>
        <taxon>Brumicola</taxon>
    </lineage>
</organism>
<dbReference type="Proteomes" id="UP000006251">
    <property type="component" value="Unassembled WGS sequence"/>
</dbReference>